<reference evidence="2 3" key="2">
    <citation type="submission" date="2019-09" db="EMBL/GenBank/DDBJ databases">
        <authorList>
            <person name="Jin C."/>
        </authorList>
    </citation>
    <scope>NUCLEOTIDE SEQUENCE [LARGE SCALE GENOMIC DNA]</scope>
    <source>
        <strain evidence="2 3">BN140041</strain>
    </source>
</reference>
<dbReference type="InterPro" id="IPR013783">
    <property type="entry name" value="Ig-like_fold"/>
</dbReference>
<evidence type="ECO:0000313" key="3">
    <source>
        <dbReference type="Proteomes" id="UP000324351"/>
    </source>
</evidence>
<dbReference type="Pfam" id="PF05345">
    <property type="entry name" value="He_PIG"/>
    <property type="match status" value="4"/>
</dbReference>
<accession>A0A5B1M185</accession>
<protein>
    <recommendedName>
        <fullName evidence="4">Dystroglycan-type cadherin-like domain-containing protein</fullName>
    </recommendedName>
</protein>
<reference evidence="2 3" key="1">
    <citation type="submission" date="2019-09" db="EMBL/GenBank/DDBJ databases">
        <title>Nocardioides panacisoli sp. nov., isolated from the soil of a ginseng field.</title>
        <authorList>
            <person name="Cho C."/>
        </authorList>
    </citation>
    <scope>NUCLEOTIDE SEQUENCE [LARGE SCALE GENOMIC DNA]</scope>
    <source>
        <strain evidence="2 3">BN140041</strain>
    </source>
</reference>
<gene>
    <name evidence="2" type="ORF">F0U47_16105</name>
</gene>
<dbReference type="RefSeq" id="WP_149751496.1">
    <property type="nucleotide sequence ID" value="NZ_VUJW01000010.1"/>
</dbReference>
<keyword evidence="3" id="KW-1185">Reference proteome</keyword>
<evidence type="ECO:0000256" key="1">
    <source>
        <dbReference type="SAM" id="SignalP"/>
    </source>
</evidence>
<dbReference type="InterPro" id="IPR015919">
    <property type="entry name" value="Cadherin-like_sf"/>
</dbReference>
<dbReference type="GO" id="GO:0016020">
    <property type="term" value="C:membrane"/>
    <property type="evidence" value="ECO:0007669"/>
    <property type="project" value="InterPro"/>
</dbReference>
<dbReference type="Proteomes" id="UP000324351">
    <property type="component" value="Unassembled WGS sequence"/>
</dbReference>
<dbReference type="EMBL" id="VUJW01000010">
    <property type="protein sequence ID" value="KAA1425869.1"/>
    <property type="molecule type" value="Genomic_DNA"/>
</dbReference>
<dbReference type="AlphaFoldDB" id="A0A5B1M185"/>
<proteinExistence type="predicted"/>
<sequence>MLNAHLVRASLGAATTALLALGATSVVAPAGADDTDPNGATRTKIARTAGNCDTPLLRTDRRAGQVARQRPQAMRQAARVNHLSPRRLNELAEDETFWLDECGKGYYVEEAGPERARTAVAAASPELPTSQTFQLESRPGSQRTIYLDFNGGTLTGTAWNASTGIDPIAVAAYSIDADPAFSAAEHAEIQATWRIVAEDFAAFDVNVTTMDPGLAAIDRTSTADLNYGTVAMVTDGGPAWDACSQQCSGRAYLDVFATTYQHQYYQPALMFTNGAVPYARAMGQTISHEVGHNFGLGHDGIDLPGNQHEYYAGVDPWGPLMGSPWFQAVTHWSSGEYPGATNREDDVDKIARYAPRIPDDHGNNVATVTPLAPGAPLRGTISTRLDVDAFTFTGSGATTVTLSPSTYADLDTQLVVKNASGATVATVNPPVARIDYERASGMGAVWSADLPSGGATYRLYVDGIGSGAPSTEGKYSDYASLGDYQIEVTTTPAPLATRFTGANNGAVNRAFVATPVSATNGTAPYTFSAVGLPPGLAISAATGRIAGTPTTAGSYSTVVRVTDATGAFLNRSVPIVIRPVGGLTAINGATPRATVGTRYSVTPATGVGGTAPYSYSATGLPAGVSIDSSTGRLTGIPTTAAAAAWTITVTDNAGATVQRKGTLGVASAVRVSAITVAVAPRATATTAYAAAPIQGVDGYQPYTYSATGLPAGLTIDAGTGEINGTPTTPGTRTVTVRVTDARGISATRSLALTVDPAPFSISYRHFTPGRVGVAYSDRPVMASGGVKPYVYSASGLPPGLSINAGTGFVTGTPTQAGTSSVTVTVADQRGYSIWVTVSLRIDP</sequence>
<dbReference type="Pfam" id="PF13582">
    <property type="entry name" value="Reprolysin_3"/>
    <property type="match status" value="1"/>
</dbReference>
<dbReference type="Gene3D" id="2.60.40.10">
    <property type="entry name" value="Immunoglobulins"/>
    <property type="match status" value="4"/>
</dbReference>
<evidence type="ECO:0008006" key="4">
    <source>
        <dbReference type="Google" id="ProtNLM"/>
    </source>
</evidence>
<dbReference type="GO" id="GO:0005975">
    <property type="term" value="P:carbohydrate metabolic process"/>
    <property type="evidence" value="ECO:0007669"/>
    <property type="project" value="UniProtKB-ARBA"/>
</dbReference>
<comment type="caution">
    <text evidence="2">The sequence shown here is derived from an EMBL/GenBank/DDBJ whole genome shotgun (WGS) entry which is preliminary data.</text>
</comment>
<evidence type="ECO:0000313" key="2">
    <source>
        <dbReference type="EMBL" id="KAA1425869.1"/>
    </source>
</evidence>
<dbReference type="Gene3D" id="2.60.120.380">
    <property type="match status" value="1"/>
</dbReference>
<name>A0A5B1M185_9ACTN</name>
<dbReference type="SUPFAM" id="SSF49313">
    <property type="entry name" value="Cadherin-like"/>
    <property type="match status" value="4"/>
</dbReference>
<feature type="signal peptide" evidence="1">
    <location>
        <begin position="1"/>
        <end position="32"/>
    </location>
</feature>
<dbReference type="SUPFAM" id="SSF55486">
    <property type="entry name" value="Metalloproteases ('zincins'), catalytic domain"/>
    <property type="match status" value="1"/>
</dbReference>
<dbReference type="GO" id="GO:0005509">
    <property type="term" value="F:calcium ion binding"/>
    <property type="evidence" value="ECO:0007669"/>
    <property type="project" value="InterPro"/>
</dbReference>
<keyword evidence="1" id="KW-0732">Signal</keyword>
<organism evidence="2 3">
    <name type="scientific">Nocardioides antri</name>
    <dbReference type="NCBI Taxonomy" id="2607659"/>
    <lineage>
        <taxon>Bacteria</taxon>
        <taxon>Bacillati</taxon>
        <taxon>Actinomycetota</taxon>
        <taxon>Actinomycetes</taxon>
        <taxon>Propionibacteriales</taxon>
        <taxon>Nocardioidaceae</taxon>
        <taxon>Nocardioides</taxon>
    </lineage>
</organism>
<feature type="chain" id="PRO_5022662719" description="Dystroglycan-type cadherin-like domain-containing protein" evidence="1">
    <location>
        <begin position="33"/>
        <end position="843"/>
    </location>
</feature>